<feature type="domain" description="ZAD" evidence="10">
    <location>
        <begin position="14"/>
        <end position="94"/>
    </location>
</feature>
<feature type="binding site" evidence="7">
    <location>
        <position position="70"/>
    </location>
    <ligand>
        <name>Zn(2+)</name>
        <dbReference type="ChEBI" id="CHEBI:29105"/>
    </ligand>
</feature>
<evidence type="ECO:0000256" key="6">
    <source>
        <dbReference type="PROSITE-ProRule" id="PRU00042"/>
    </source>
</evidence>
<evidence type="ECO:0000256" key="4">
    <source>
        <dbReference type="ARBA" id="ARBA00022833"/>
    </source>
</evidence>
<keyword evidence="1 7" id="KW-0479">Metal-binding</keyword>
<feature type="domain" description="C2H2-type" evidence="9">
    <location>
        <begin position="343"/>
        <end position="365"/>
    </location>
</feature>
<feature type="domain" description="C2H2-type" evidence="9">
    <location>
        <begin position="396"/>
        <end position="424"/>
    </location>
</feature>
<reference evidence="11" key="1">
    <citation type="journal article" date="2016" name="Insect Biochem. Mol. Biol.">
        <title>Multifaceted biological insights from a draft genome sequence of the tobacco hornworm moth, Manduca sexta.</title>
        <authorList>
            <person name="Kanost M.R."/>
            <person name="Arrese E.L."/>
            <person name="Cao X."/>
            <person name="Chen Y.R."/>
            <person name="Chellapilla S."/>
            <person name="Goldsmith M.R."/>
            <person name="Grosse-Wilde E."/>
            <person name="Heckel D.G."/>
            <person name="Herndon N."/>
            <person name="Jiang H."/>
            <person name="Papanicolaou A."/>
            <person name="Qu J."/>
            <person name="Soulages J.L."/>
            <person name="Vogel H."/>
            <person name="Walters J."/>
            <person name="Waterhouse R.M."/>
            <person name="Ahn S.J."/>
            <person name="Almeida F.C."/>
            <person name="An C."/>
            <person name="Aqrawi P."/>
            <person name="Bretschneider A."/>
            <person name="Bryant W.B."/>
            <person name="Bucks S."/>
            <person name="Chao H."/>
            <person name="Chevignon G."/>
            <person name="Christen J.M."/>
            <person name="Clarke D.F."/>
            <person name="Dittmer N.T."/>
            <person name="Ferguson L.C.F."/>
            <person name="Garavelou S."/>
            <person name="Gordon K.H.J."/>
            <person name="Gunaratna R.T."/>
            <person name="Han Y."/>
            <person name="Hauser F."/>
            <person name="He Y."/>
            <person name="Heidel-Fischer H."/>
            <person name="Hirsh A."/>
            <person name="Hu Y."/>
            <person name="Jiang H."/>
            <person name="Kalra D."/>
            <person name="Klinner C."/>
            <person name="Konig C."/>
            <person name="Kovar C."/>
            <person name="Kroll A.R."/>
            <person name="Kuwar S.S."/>
            <person name="Lee S.L."/>
            <person name="Lehman R."/>
            <person name="Li K."/>
            <person name="Li Z."/>
            <person name="Liang H."/>
            <person name="Lovelace S."/>
            <person name="Lu Z."/>
            <person name="Mansfield J.H."/>
            <person name="McCulloch K.J."/>
            <person name="Mathew T."/>
            <person name="Morton B."/>
            <person name="Muzny D.M."/>
            <person name="Neunemann D."/>
            <person name="Ongeri F."/>
            <person name="Pauchet Y."/>
            <person name="Pu L.L."/>
            <person name="Pyrousis I."/>
            <person name="Rao X.J."/>
            <person name="Redding A."/>
            <person name="Roesel C."/>
            <person name="Sanchez-Gracia A."/>
            <person name="Schaack S."/>
            <person name="Shukla A."/>
            <person name="Tetreau G."/>
            <person name="Wang Y."/>
            <person name="Xiong G.H."/>
            <person name="Traut W."/>
            <person name="Walsh T.K."/>
            <person name="Worley K.C."/>
            <person name="Wu D."/>
            <person name="Wu W."/>
            <person name="Wu Y.Q."/>
            <person name="Zhang X."/>
            <person name="Zou Z."/>
            <person name="Zucker H."/>
            <person name="Briscoe A.D."/>
            <person name="Burmester T."/>
            <person name="Clem R.J."/>
            <person name="Feyereisen R."/>
            <person name="Grimmelikhuijzen C.J.P."/>
            <person name="Hamodrakas S.J."/>
            <person name="Hansson B.S."/>
            <person name="Huguet E."/>
            <person name="Jermiin L.S."/>
            <person name="Lan Q."/>
            <person name="Lehman H.K."/>
            <person name="Lorenzen M."/>
            <person name="Merzendorfer H."/>
            <person name="Michalopoulos I."/>
            <person name="Morton D.B."/>
            <person name="Muthukrishnan S."/>
            <person name="Oakeshott J.G."/>
            <person name="Palmer W."/>
            <person name="Park Y."/>
            <person name="Passarelli A.L."/>
            <person name="Rozas J."/>
            <person name="Schwartz L.M."/>
            <person name="Smith W."/>
            <person name="Southgate A."/>
            <person name="Vilcinskas A."/>
            <person name="Vogt R."/>
            <person name="Wang P."/>
            <person name="Werren J."/>
            <person name="Yu X.Q."/>
            <person name="Zhou J.J."/>
            <person name="Brown S.J."/>
            <person name="Scherer S.E."/>
            <person name="Richards S."/>
            <person name="Blissard G.W."/>
        </authorList>
    </citation>
    <scope>NUCLEOTIDE SEQUENCE</scope>
</reference>
<dbReference type="PANTHER" id="PTHR24393:SF34">
    <property type="entry name" value="PR_SET DOMAIN 13"/>
    <property type="match status" value="1"/>
</dbReference>
<evidence type="ECO:0000259" key="10">
    <source>
        <dbReference type="PROSITE" id="PS51915"/>
    </source>
</evidence>
<evidence type="ECO:0000259" key="9">
    <source>
        <dbReference type="PROSITE" id="PS50157"/>
    </source>
</evidence>
<dbReference type="GO" id="GO:0001228">
    <property type="term" value="F:DNA-binding transcription activator activity, RNA polymerase II-specific"/>
    <property type="evidence" value="ECO:0007669"/>
    <property type="project" value="TreeGrafter"/>
</dbReference>
<sequence length="548" mass="63353">MDNVNMKNWVSHPEVCRCCLSATGTWDVTASYISESGMKEVYFEMLQECYGLTLSRVMEWGPSRLVCGQCVRHLRDACSFKKQVLLAESLFTDYCANKDNLHTQSVKIEKETIELYNTEPVSFTCNADVINDGENKVKGKPNVNLGKTGKDEIICTKRQRSLIKEKRKRKIIDSDNDIDSDTPIAALTRKNNIESNEIVAKDLGHRTENKTEGILHTPQNGVKQVSERRRLMVTCEAVLRGSTACPFRHHRSWFQCFYCTQDFMDITQLRQHTAATHADLDDELKKIKRFPRSLQIEITNLQCRHCGINLTDVESMRRHFVEAHEKIIYNECIADYKVDVSPYSCHLCGRQFHVFRTLTTHLNEHYANCICDVCGKSFLNSKRLKVHKRTHEHGNYPCAECGKVLKTKISKANHMESAHSRRVMKCQICSKPMKHYNERVKHMSEAHDITHRFKCPMCPREYNIKHYLATHMRQTHGHRNKKCEECGMAFITNHGLKKHMLRHSGAKPHACALCRKSYARSHTLREHMRAHHSHPADPTNALYDTRVT</sequence>
<feature type="domain" description="C2H2-type" evidence="9">
    <location>
        <begin position="254"/>
        <end position="282"/>
    </location>
</feature>
<dbReference type="Pfam" id="PF00096">
    <property type="entry name" value="zf-C2H2"/>
    <property type="match status" value="2"/>
</dbReference>
<keyword evidence="3 6" id="KW-0863">Zinc-finger</keyword>
<dbReference type="PROSITE" id="PS00028">
    <property type="entry name" value="ZINC_FINGER_C2H2_1"/>
    <property type="match status" value="6"/>
</dbReference>
<dbReference type="AlphaFoldDB" id="A0A922CVA5"/>
<gene>
    <name evidence="11" type="ORF">O3G_MSEX011244</name>
</gene>
<dbReference type="PANTHER" id="PTHR24393">
    <property type="entry name" value="ZINC FINGER PROTEIN"/>
    <property type="match status" value="1"/>
</dbReference>
<evidence type="ECO:0000256" key="7">
    <source>
        <dbReference type="PROSITE-ProRule" id="PRU01263"/>
    </source>
</evidence>
<feature type="binding site" evidence="7">
    <location>
        <position position="19"/>
    </location>
    <ligand>
        <name>Zn(2+)</name>
        <dbReference type="ChEBI" id="CHEBI:29105"/>
    </ligand>
</feature>
<name>A0A922CVA5_MANSE</name>
<dbReference type="GO" id="GO:0008270">
    <property type="term" value="F:zinc ion binding"/>
    <property type="evidence" value="ECO:0007669"/>
    <property type="project" value="UniProtKB-UniRule"/>
</dbReference>
<dbReference type="FunFam" id="3.30.160.60:FF:000065">
    <property type="entry name" value="B-cell CLL/lymphoma 6, member B"/>
    <property type="match status" value="1"/>
</dbReference>
<organism evidence="11 12">
    <name type="scientific">Manduca sexta</name>
    <name type="common">Tobacco hawkmoth</name>
    <name type="synonym">Tobacco hornworm</name>
    <dbReference type="NCBI Taxonomy" id="7130"/>
    <lineage>
        <taxon>Eukaryota</taxon>
        <taxon>Metazoa</taxon>
        <taxon>Ecdysozoa</taxon>
        <taxon>Arthropoda</taxon>
        <taxon>Hexapoda</taxon>
        <taxon>Insecta</taxon>
        <taxon>Pterygota</taxon>
        <taxon>Neoptera</taxon>
        <taxon>Endopterygota</taxon>
        <taxon>Lepidoptera</taxon>
        <taxon>Glossata</taxon>
        <taxon>Ditrysia</taxon>
        <taxon>Bombycoidea</taxon>
        <taxon>Sphingidae</taxon>
        <taxon>Sphinginae</taxon>
        <taxon>Sphingini</taxon>
        <taxon>Manduca</taxon>
    </lineage>
</organism>
<feature type="domain" description="C2H2-type" evidence="9">
    <location>
        <begin position="481"/>
        <end position="508"/>
    </location>
</feature>
<dbReference type="GO" id="GO:0005634">
    <property type="term" value="C:nucleus"/>
    <property type="evidence" value="ECO:0007669"/>
    <property type="project" value="InterPro"/>
</dbReference>
<evidence type="ECO:0000256" key="3">
    <source>
        <dbReference type="ARBA" id="ARBA00022771"/>
    </source>
</evidence>
<keyword evidence="2" id="KW-0677">Repeat</keyword>
<feature type="binding site" evidence="7">
    <location>
        <position position="67"/>
    </location>
    <ligand>
        <name>Zn(2+)</name>
        <dbReference type="ChEBI" id="CHEBI:29105"/>
    </ligand>
</feature>
<evidence type="ECO:0000256" key="5">
    <source>
        <dbReference type="ARBA" id="ARBA00023242"/>
    </source>
</evidence>
<feature type="domain" description="C2H2-type" evidence="9">
    <location>
        <begin position="369"/>
        <end position="391"/>
    </location>
</feature>
<keyword evidence="12" id="KW-1185">Reference proteome</keyword>
<accession>A0A922CVA5</accession>
<feature type="domain" description="C2H2-type" evidence="9">
    <location>
        <begin position="509"/>
        <end position="536"/>
    </location>
</feature>
<proteinExistence type="predicted"/>
<dbReference type="PROSITE" id="PS50157">
    <property type="entry name" value="ZINC_FINGER_C2H2_2"/>
    <property type="match status" value="7"/>
</dbReference>
<evidence type="ECO:0000256" key="1">
    <source>
        <dbReference type="ARBA" id="ARBA00022723"/>
    </source>
</evidence>
<protein>
    <submittedName>
        <fullName evidence="11">Uncharacterized protein</fullName>
    </submittedName>
</protein>
<dbReference type="Proteomes" id="UP000791440">
    <property type="component" value="Unassembled WGS sequence"/>
</dbReference>
<feature type="region of interest" description="Disordered" evidence="8">
    <location>
        <begin position="528"/>
        <end position="548"/>
    </location>
</feature>
<dbReference type="InterPro" id="IPR012934">
    <property type="entry name" value="Znf_AD"/>
</dbReference>
<evidence type="ECO:0000256" key="2">
    <source>
        <dbReference type="ARBA" id="ARBA00022737"/>
    </source>
</evidence>
<feature type="binding site" evidence="7">
    <location>
        <position position="16"/>
    </location>
    <ligand>
        <name>Zn(2+)</name>
        <dbReference type="ChEBI" id="CHEBI:29105"/>
    </ligand>
</feature>
<keyword evidence="5" id="KW-0539">Nucleus</keyword>
<reference evidence="11" key="2">
    <citation type="submission" date="2020-12" db="EMBL/GenBank/DDBJ databases">
        <authorList>
            <person name="Kanost M."/>
        </authorList>
    </citation>
    <scope>NUCLEOTIDE SEQUENCE</scope>
</reference>
<dbReference type="SMART" id="SM00355">
    <property type="entry name" value="ZnF_C2H2"/>
    <property type="match status" value="9"/>
</dbReference>
<evidence type="ECO:0000256" key="8">
    <source>
        <dbReference type="SAM" id="MobiDB-lite"/>
    </source>
</evidence>
<feature type="domain" description="C2H2-type" evidence="9">
    <location>
        <begin position="453"/>
        <end position="481"/>
    </location>
</feature>
<dbReference type="GO" id="GO:0000978">
    <property type="term" value="F:RNA polymerase II cis-regulatory region sequence-specific DNA binding"/>
    <property type="evidence" value="ECO:0007669"/>
    <property type="project" value="TreeGrafter"/>
</dbReference>
<dbReference type="InterPro" id="IPR013087">
    <property type="entry name" value="Znf_C2H2_type"/>
</dbReference>
<evidence type="ECO:0000313" key="12">
    <source>
        <dbReference type="Proteomes" id="UP000791440"/>
    </source>
</evidence>
<dbReference type="EMBL" id="JH668611">
    <property type="protein sequence ID" value="KAG6459153.1"/>
    <property type="molecule type" value="Genomic_DNA"/>
</dbReference>
<dbReference type="PROSITE" id="PS51915">
    <property type="entry name" value="ZAD"/>
    <property type="match status" value="1"/>
</dbReference>
<comment type="caution">
    <text evidence="11">The sequence shown here is derived from an EMBL/GenBank/DDBJ whole genome shotgun (WGS) entry which is preliminary data.</text>
</comment>
<dbReference type="FunFam" id="3.30.160.60:FF:000446">
    <property type="entry name" value="Zinc finger protein"/>
    <property type="match status" value="1"/>
</dbReference>
<evidence type="ECO:0000313" key="11">
    <source>
        <dbReference type="EMBL" id="KAG6459153.1"/>
    </source>
</evidence>
<keyword evidence="4 7" id="KW-0862">Zinc</keyword>
<dbReference type="SMART" id="SM00868">
    <property type="entry name" value="zf-AD"/>
    <property type="match status" value="1"/>
</dbReference>